<protein>
    <submittedName>
        <fullName evidence="2">Permease</fullName>
    </submittedName>
</protein>
<feature type="transmembrane region" description="Helical" evidence="1">
    <location>
        <begin position="21"/>
        <end position="43"/>
    </location>
</feature>
<keyword evidence="3" id="KW-1185">Reference proteome</keyword>
<reference evidence="3" key="1">
    <citation type="journal article" date="2019" name="Int. J. Syst. Evol. Microbiol.">
        <title>The Global Catalogue of Microorganisms (GCM) 10K type strain sequencing project: providing services to taxonomists for standard genome sequencing and annotation.</title>
        <authorList>
            <consortium name="The Broad Institute Genomics Platform"/>
            <consortium name="The Broad Institute Genome Sequencing Center for Infectious Disease"/>
            <person name="Wu L."/>
            <person name="Ma J."/>
        </authorList>
    </citation>
    <scope>NUCLEOTIDE SEQUENCE [LARGE SCALE GENOMIC DNA]</scope>
    <source>
        <strain evidence="3">JCM 17923</strain>
    </source>
</reference>
<evidence type="ECO:0000313" key="3">
    <source>
        <dbReference type="Proteomes" id="UP001501153"/>
    </source>
</evidence>
<comment type="caution">
    <text evidence="2">The sequence shown here is derived from an EMBL/GenBank/DDBJ whole genome shotgun (WGS) entry which is preliminary data.</text>
</comment>
<proteinExistence type="predicted"/>
<evidence type="ECO:0000313" key="2">
    <source>
        <dbReference type="EMBL" id="GAA4366519.1"/>
    </source>
</evidence>
<keyword evidence="1" id="KW-0472">Membrane</keyword>
<feature type="transmembrane region" description="Helical" evidence="1">
    <location>
        <begin position="189"/>
        <end position="208"/>
    </location>
</feature>
<feature type="transmembrane region" description="Helical" evidence="1">
    <location>
        <begin position="93"/>
        <end position="110"/>
    </location>
</feature>
<feature type="transmembrane region" description="Helical" evidence="1">
    <location>
        <begin position="130"/>
        <end position="152"/>
    </location>
</feature>
<dbReference type="EMBL" id="BAABGZ010000076">
    <property type="protein sequence ID" value="GAA4366519.1"/>
    <property type="molecule type" value="Genomic_DNA"/>
</dbReference>
<name>A0ABP8IRE9_9BACT</name>
<feature type="transmembrane region" description="Helical" evidence="1">
    <location>
        <begin position="63"/>
        <end position="86"/>
    </location>
</feature>
<gene>
    <name evidence="2" type="ORF">GCM10023185_37720</name>
</gene>
<dbReference type="Proteomes" id="UP001501153">
    <property type="component" value="Unassembled WGS sequence"/>
</dbReference>
<accession>A0ABP8IRE9</accession>
<keyword evidence="1" id="KW-0812">Transmembrane</keyword>
<feature type="transmembrane region" description="Helical" evidence="1">
    <location>
        <begin position="164"/>
        <end position="183"/>
    </location>
</feature>
<keyword evidence="1" id="KW-1133">Transmembrane helix</keyword>
<organism evidence="2 3">
    <name type="scientific">Hymenobacter saemangeumensis</name>
    <dbReference type="NCBI Taxonomy" id="1084522"/>
    <lineage>
        <taxon>Bacteria</taxon>
        <taxon>Pseudomonadati</taxon>
        <taxon>Bacteroidota</taxon>
        <taxon>Cytophagia</taxon>
        <taxon>Cytophagales</taxon>
        <taxon>Hymenobacteraceae</taxon>
        <taxon>Hymenobacter</taxon>
    </lineage>
</organism>
<evidence type="ECO:0000256" key="1">
    <source>
        <dbReference type="SAM" id="Phobius"/>
    </source>
</evidence>
<sequence>MFIGHFGIGLGAKALQPRASLGTLFIATQFVDLLWPNLLLLGLERVEIKPGITAATPLDFVHYPISHSLLMGLVWGLALGLGYWLWKRHLGSAVLVGLCVPSHWLLDLLMHRPDLPLFPGASPLLGLGLWNHPLAGQLVEGLVFAGGLYLYLRRTTARNKTGVWALWGLVAFIVLVHAANMLAPPPGSPTAVAWACQLMWLIMLWAYWADRNRRPRHQVPAPSEPALVVAG</sequence>
<dbReference type="RefSeq" id="WP_345237679.1">
    <property type="nucleotide sequence ID" value="NZ_BAABGZ010000076.1"/>
</dbReference>